<dbReference type="Pfam" id="PF00096">
    <property type="entry name" value="zf-C2H2"/>
    <property type="match status" value="2"/>
</dbReference>
<name>A0ABR2WDG3_9FUNG</name>
<dbReference type="InterPro" id="IPR036236">
    <property type="entry name" value="Znf_C2H2_sf"/>
</dbReference>
<dbReference type="PANTHER" id="PTHR23235">
    <property type="entry name" value="KRUEPPEL-LIKE TRANSCRIPTION FACTOR"/>
    <property type="match status" value="1"/>
</dbReference>
<proteinExistence type="predicted"/>
<dbReference type="PROSITE" id="PS00028">
    <property type="entry name" value="ZINC_FINGER_C2H2_1"/>
    <property type="match status" value="2"/>
</dbReference>
<dbReference type="PROSITE" id="PS50157">
    <property type="entry name" value="ZINC_FINGER_C2H2_2"/>
    <property type="match status" value="2"/>
</dbReference>
<evidence type="ECO:0000256" key="1">
    <source>
        <dbReference type="ARBA" id="ARBA00022723"/>
    </source>
</evidence>
<protein>
    <recommendedName>
        <fullName evidence="6">C2H2-type domain-containing protein</fullName>
    </recommendedName>
</protein>
<evidence type="ECO:0000256" key="2">
    <source>
        <dbReference type="ARBA" id="ARBA00022771"/>
    </source>
</evidence>
<dbReference type="Proteomes" id="UP001479436">
    <property type="component" value="Unassembled WGS sequence"/>
</dbReference>
<evidence type="ECO:0000313" key="8">
    <source>
        <dbReference type="Proteomes" id="UP001479436"/>
    </source>
</evidence>
<organism evidence="7 8">
    <name type="scientific">Basidiobolus ranarum</name>
    <dbReference type="NCBI Taxonomy" id="34480"/>
    <lineage>
        <taxon>Eukaryota</taxon>
        <taxon>Fungi</taxon>
        <taxon>Fungi incertae sedis</taxon>
        <taxon>Zoopagomycota</taxon>
        <taxon>Entomophthoromycotina</taxon>
        <taxon>Basidiobolomycetes</taxon>
        <taxon>Basidiobolales</taxon>
        <taxon>Basidiobolaceae</taxon>
        <taxon>Basidiobolus</taxon>
    </lineage>
</organism>
<comment type="caution">
    <text evidence="7">The sequence shown here is derived from an EMBL/GenBank/DDBJ whole genome shotgun (WGS) entry which is preliminary data.</text>
</comment>
<feature type="domain" description="C2H2-type" evidence="6">
    <location>
        <begin position="16"/>
        <end position="43"/>
    </location>
</feature>
<keyword evidence="8" id="KW-1185">Reference proteome</keyword>
<sequence length="113" mass="13036">MKSSPRTTYRRKPMHITCSVCEKSFNRKDNFMRHYRTHTGEHPHPCPHPKCDKGFTRSDQLLRHLNSKHPEQSWRPSSPHSDCGSASSEDSLLTVINHHNVDFVGAFSSSHKK</sequence>
<feature type="region of interest" description="Disordered" evidence="5">
    <location>
        <begin position="67"/>
        <end position="88"/>
    </location>
</feature>
<keyword evidence="1" id="KW-0479">Metal-binding</keyword>
<reference evidence="7 8" key="1">
    <citation type="submission" date="2023-04" db="EMBL/GenBank/DDBJ databases">
        <title>Genome of Basidiobolus ranarum AG-B5.</title>
        <authorList>
            <person name="Stajich J.E."/>
            <person name="Carter-House D."/>
            <person name="Gryganskyi A."/>
        </authorList>
    </citation>
    <scope>NUCLEOTIDE SEQUENCE [LARGE SCALE GENOMIC DNA]</scope>
    <source>
        <strain evidence="7 8">AG-B5</strain>
    </source>
</reference>
<dbReference type="EMBL" id="JASJQH010003720">
    <property type="protein sequence ID" value="KAK9759532.1"/>
    <property type="molecule type" value="Genomic_DNA"/>
</dbReference>
<feature type="compositionally biased region" description="Polar residues" evidence="5">
    <location>
        <begin position="74"/>
        <end position="88"/>
    </location>
</feature>
<feature type="domain" description="C2H2-type" evidence="6">
    <location>
        <begin position="44"/>
        <end position="74"/>
    </location>
</feature>
<evidence type="ECO:0000313" key="7">
    <source>
        <dbReference type="EMBL" id="KAK9759532.1"/>
    </source>
</evidence>
<dbReference type="PANTHER" id="PTHR23235:SF120">
    <property type="entry name" value="KRUPPEL-LIKE FACTOR 15"/>
    <property type="match status" value="1"/>
</dbReference>
<dbReference type="SUPFAM" id="SSF57667">
    <property type="entry name" value="beta-beta-alpha zinc fingers"/>
    <property type="match status" value="1"/>
</dbReference>
<evidence type="ECO:0000259" key="6">
    <source>
        <dbReference type="PROSITE" id="PS50157"/>
    </source>
</evidence>
<dbReference type="Gene3D" id="3.30.160.60">
    <property type="entry name" value="Classic Zinc Finger"/>
    <property type="match status" value="2"/>
</dbReference>
<accession>A0ABR2WDG3</accession>
<evidence type="ECO:0000256" key="5">
    <source>
        <dbReference type="SAM" id="MobiDB-lite"/>
    </source>
</evidence>
<evidence type="ECO:0000256" key="3">
    <source>
        <dbReference type="ARBA" id="ARBA00022833"/>
    </source>
</evidence>
<evidence type="ECO:0000256" key="4">
    <source>
        <dbReference type="PROSITE-ProRule" id="PRU00042"/>
    </source>
</evidence>
<feature type="non-terminal residue" evidence="7">
    <location>
        <position position="113"/>
    </location>
</feature>
<keyword evidence="2 4" id="KW-0863">Zinc-finger</keyword>
<dbReference type="InterPro" id="IPR013087">
    <property type="entry name" value="Znf_C2H2_type"/>
</dbReference>
<dbReference type="SMART" id="SM00355">
    <property type="entry name" value="ZnF_C2H2"/>
    <property type="match status" value="2"/>
</dbReference>
<gene>
    <name evidence="7" type="ORF">K7432_017394</name>
</gene>
<keyword evidence="3" id="KW-0862">Zinc</keyword>